<dbReference type="InterPro" id="IPR029058">
    <property type="entry name" value="AB_hydrolase_fold"/>
</dbReference>
<dbReference type="SUPFAM" id="SSF53474">
    <property type="entry name" value="alpha/beta-Hydrolases"/>
    <property type="match status" value="1"/>
</dbReference>
<dbReference type="EMBL" id="JADGIZ020000022">
    <property type="protein sequence ID" value="KAL2915597.1"/>
    <property type="molecule type" value="Genomic_DNA"/>
</dbReference>
<keyword evidence="3" id="KW-1185">Reference proteome</keyword>
<sequence>MTTDGELGPCCVEGFLWKGTPLGREIRLGELDAYVAEPRLIKRQDTAILFLHDVFGWKVDNPRLVADRMAALAGAPVYLVDFYNGIELGTPGNLKYPLMEFVGMFPVDATTERINKVLDALRAQGKTRFGAVGYCWGGKYSLRLGDGTALAVVACHPSLVNVETDIAPITSPTLFLLAETDSIFTPDLKAKTMEQLEKSGVKHSAKEYKGTTHGFAIRCEEVKEQLDARDDACAQAAAWFDKHLN</sequence>
<dbReference type="PANTHER" id="PTHR17630">
    <property type="entry name" value="DIENELACTONE HYDROLASE"/>
    <property type="match status" value="1"/>
</dbReference>
<evidence type="ECO:0000259" key="1">
    <source>
        <dbReference type="Pfam" id="PF01738"/>
    </source>
</evidence>
<protein>
    <recommendedName>
        <fullName evidence="1">Dienelactone hydrolase domain-containing protein</fullName>
    </recommendedName>
</protein>
<feature type="domain" description="Dienelactone hydrolase" evidence="1">
    <location>
        <begin position="31"/>
        <end position="243"/>
    </location>
</feature>
<reference evidence="2 3" key="1">
    <citation type="submission" date="2023-09" db="EMBL/GenBank/DDBJ databases">
        <title>Pangenome analysis of Batrachochytrium dendrobatidis and related Chytrids.</title>
        <authorList>
            <person name="Yacoub M.N."/>
            <person name="Stajich J.E."/>
            <person name="James T.Y."/>
        </authorList>
    </citation>
    <scope>NUCLEOTIDE SEQUENCE [LARGE SCALE GENOMIC DNA]</scope>
    <source>
        <strain evidence="2 3">JEL0888</strain>
    </source>
</reference>
<dbReference type="PANTHER" id="PTHR17630:SF44">
    <property type="entry name" value="PROTEIN AIM2"/>
    <property type="match status" value="1"/>
</dbReference>
<dbReference type="InterPro" id="IPR002925">
    <property type="entry name" value="Dienelactn_hydro"/>
</dbReference>
<gene>
    <name evidence="2" type="ORF">HK105_204782</name>
</gene>
<dbReference type="Pfam" id="PF01738">
    <property type="entry name" value="DLH"/>
    <property type="match status" value="1"/>
</dbReference>
<dbReference type="Gene3D" id="3.40.50.1820">
    <property type="entry name" value="alpha/beta hydrolase"/>
    <property type="match status" value="1"/>
</dbReference>
<proteinExistence type="predicted"/>
<dbReference type="Proteomes" id="UP001527925">
    <property type="component" value="Unassembled WGS sequence"/>
</dbReference>
<evidence type="ECO:0000313" key="2">
    <source>
        <dbReference type="EMBL" id="KAL2915597.1"/>
    </source>
</evidence>
<organism evidence="2 3">
    <name type="scientific">Polyrhizophydium stewartii</name>
    <dbReference type="NCBI Taxonomy" id="2732419"/>
    <lineage>
        <taxon>Eukaryota</taxon>
        <taxon>Fungi</taxon>
        <taxon>Fungi incertae sedis</taxon>
        <taxon>Chytridiomycota</taxon>
        <taxon>Chytridiomycota incertae sedis</taxon>
        <taxon>Chytridiomycetes</taxon>
        <taxon>Rhizophydiales</taxon>
        <taxon>Rhizophydiales incertae sedis</taxon>
        <taxon>Polyrhizophydium</taxon>
    </lineage>
</organism>
<accession>A0ABR4N7V3</accession>
<comment type="caution">
    <text evidence="2">The sequence shown here is derived from an EMBL/GenBank/DDBJ whole genome shotgun (WGS) entry which is preliminary data.</text>
</comment>
<name>A0ABR4N7V3_9FUNG</name>
<evidence type="ECO:0000313" key="3">
    <source>
        <dbReference type="Proteomes" id="UP001527925"/>
    </source>
</evidence>